<dbReference type="OrthoDB" id="15556at2"/>
<dbReference type="EMBL" id="PDKK01000008">
    <property type="protein sequence ID" value="RXK04845.1"/>
    <property type="molecule type" value="Genomic_DNA"/>
</dbReference>
<dbReference type="RefSeq" id="WP_129087489.1">
    <property type="nucleotide sequence ID" value="NZ_CP053836.1"/>
</dbReference>
<evidence type="ECO:0000313" key="2">
    <source>
        <dbReference type="Proteomes" id="UP000289758"/>
    </source>
</evidence>
<organism evidence="1 2">
    <name type="scientific">Halarcobacter ebronensis</name>
    <dbReference type="NCBI Taxonomy" id="1462615"/>
    <lineage>
        <taxon>Bacteria</taxon>
        <taxon>Pseudomonadati</taxon>
        <taxon>Campylobacterota</taxon>
        <taxon>Epsilonproteobacteria</taxon>
        <taxon>Campylobacterales</taxon>
        <taxon>Arcobacteraceae</taxon>
        <taxon>Halarcobacter</taxon>
    </lineage>
</organism>
<protein>
    <submittedName>
        <fullName evidence="1">Uncharacterized protein</fullName>
    </submittedName>
</protein>
<dbReference type="Proteomes" id="UP000289758">
    <property type="component" value="Unassembled WGS sequence"/>
</dbReference>
<dbReference type="AlphaFoldDB" id="A0A4Q1AJX7"/>
<gene>
    <name evidence="1" type="ORF">CRV07_09655</name>
</gene>
<proteinExistence type="predicted"/>
<name>A0A4Q1AJX7_9BACT</name>
<comment type="caution">
    <text evidence="1">The sequence shown here is derived from an EMBL/GenBank/DDBJ whole genome shotgun (WGS) entry which is preliminary data.</text>
</comment>
<reference evidence="1 2" key="1">
    <citation type="submission" date="2017-10" db="EMBL/GenBank/DDBJ databases">
        <title>Genomics of the genus Arcobacter.</title>
        <authorList>
            <person name="Perez-Cataluna A."/>
            <person name="Figueras M.J."/>
        </authorList>
    </citation>
    <scope>NUCLEOTIDE SEQUENCE [LARGE SCALE GENOMIC DNA]</scope>
    <source>
        <strain evidence="1 2">CECT 8441</strain>
    </source>
</reference>
<accession>A0A4Q1AJX7</accession>
<keyword evidence="2" id="KW-1185">Reference proteome</keyword>
<evidence type="ECO:0000313" key="1">
    <source>
        <dbReference type="EMBL" id="RXK04845.1"/>
    </source>
</evidence>
<sequence length="156" mass="18568">MKKILLILLLSLSINAQQHYTYLIDEYDKVIELEAKIISKIAKDILKDKEINLFIPDIKDIDKKVYSKKVHIVDSCDKANFIFVKYTSNLGNCYKINEKHLFTNNYKRLLHNHQYVGAFFWSKSRPNIIFIKDRLSKNNIILSDEYKQFVEDYNEN</sequence>